<dbReference type="SUPFAM" id="SSF50891">
    <property type="entry name" value="Cyclophilin-like"/>
    <property type="match status" value="1"/>
</dbReference>
<evidence type="ECO:0000313" key="4">
    <source>
        <dbReference type="Proteomes" id="UP000465062"/>
    </source>
</evidence>
<gene>
    <name evidence="3" type="ORF">FHE72_21245</name>
</gene>
<dbReference type="InterPro" id="IPR008589">
    <property type="entry name" value="MupG"/>
</dbReference>
<dbReference type="PANTHER" id="PTHR38435">
    <property type="match status" value="1"/>
</dbReference>
<sequence length="343" mass="38759">MIGISVYLSDEDAEERILRASSSGIKLAFTSLHIPEESDISPKRVRDLLSLFNREGFQVFADVSKKTPTMLGLHHFEELKELGVTALRLDDGFTTDEMLDLSLQFRIAINASTVGKKELQGWIESGLATKNMIAWHNFYPKPETGLDEEYFLKQQHLFDTLGIPVYVFIPGDEKKRGPLHLGLPTLEDHRDQSPYISAIQLKRWGVTGVFVGDPGCSGELLGKLVRFDQEEVIELSYSGSGEIEGEYVLRPDPGRDVFRLLDTRTDNGVPSLNTVERPRGTITRDNDLYGRYKGEMQIVRRDLEINPAVNVMGRVCVEDLPLLEWLQPSQKIRMVRGTDLLIL</sequence>
<dbReference type="PANTHER" id="PTHR38435:SF2">
    <property type="entry name" value="DUF871 DOMAIN-CONTAINING PROTEIN"/>
    <property type="match status" value="1"/>
</dbReference>
<dbReference type="Gene3D" id="3.20.20.70">
    <property type="entry name" value="Aldolase class I"/>
    <property type="match status" value="1"/>
</dbReference>
<dbReference type="InterPro" id="IPR029000">
    <property type="entry name" value="Cyclophilin-like_dom_sf"/>
</dbReference>
<protein>
    <submittedName>
        <fullName evidence="3">DUF871 family protein</fullName>
    </submittedName>
</protein>
<feature type="domain" description="6-phospho-N-acetylmuramidase C-terminal" evidence="1">
    <location>
        <begin position="244"/>
        <end position="334"/>
    </location>
</feature>
<proteinExistence type="predicted"/>
<dbReference type="Pfam" id="PF19200">
    <property type="entry name" value="MupG_N"/>
    <property type="match status" value="1"/>
</dbReference>
<evidence type="ECO:0000313" key="3">
    <source>
        <dbReference type="EMBL" id="QHE63253.1"/>
    </source>
</evidence>
<dbReference type="SUPFAM" id="SSF51445">
    <property type="entry name" value="(Trans)glycosidases"/>
    <property type="match status" value="1"/>
</dbReference>
<dbReference type="AlphaFoldDB" id="A0A6I6UVC6"/>
<accession>A0A6I6UVC6</accession>
<dbReference type="InterPro" id="IPR043894">
    <property type="entry name" value="MupG_C"/>
</dbReference>
<name>A0A6I6UVC6_9BACI</name>
<feature type="domain" description="6-phospho-N-acetylmuramidase N-terminal" evidence="2">
    <location>
        <begin position="2"/>
        <end position="223"/>
    </location>
</feature>
<dbReference type="Pfam" id="PF05913">
    <property type="entry name" value="MupG_C"/>
    <property type="match status" value="1"/>
</dbReference>
<evidence type="ECO:0000259" key="2">
    <source>
        <dbReference type="Pfam" id="PF19200"/>
    </source>
</evidence>
<organism evidence="3 4">
    <name type="scientific">Rossellomorea vietnamensis</name>
    <dbReference type="NCBI Taxonomy" id="218284"/>
    <lineage>
        <taxon>Bacteria</taxon>
        <taxon>Bacillati</taxon>
        <taxon>Bacillota</taxon>
        <taxon>Bacilli</taxon>
        <taxon>Bacillales</taxon>
        <taxon>Bacillaceae</taxon>
        <taxon>Rossellomorea</taxon>
    </lineage>
</organism>
<dbReference type="Proteomes" id="UP000465062">
    <property type="component" value="Chromosome"/>
</dbReference>
<dbReference type="Gene3D" id="2.40.100.10">
    <property type="entry name" value="Cyclophilin-like"/>
    <property type="match status" value="1"/>
</dbReference>
<dbReference type="InterPro" id="IPR013785">
    <property type="entry name" value="Aldolase_TIM"/>
</dbReference>
<dbReference type="EMBL" id="CP047394">
    <property type="protein sequence ID" value="QHE63253.1"/>
    <property type="molecule type" value="Genomic_DNA"/>
</dbReference>
<dbReference type="InterPro" id="IPR017853">
    <property type="entry name" value="GH"/>
</dbReference>
<dbReference type="KEGG" id="bvq:FHE72_21245"/>
<reference evidence="3 4" key="1">
    <citation type="submission" date="2019-06" db="EMBL/GenBank/DDBJ databases">
        <title>An operon consisting of a P-type ATPase gene and a transcriptional regular gene given the different cadmium resistance in Bacillus vietamensis 151-6 and Bacillus marisflavi 151-25.</title>
        <authorList>
            <person name="Yu X."/>
        </authorList>
    </citation>
    <scope>NUCLEOTIDE SEQUENCE [LARGE SCALE GENOMIC DNA]</scope>
    <source>
        <strain evidence="3 4">151-6</strain>
    </source>
</reference>
<evidence type="ECO:0000259" key="1">
    <source>
        <dbReference type="Pfam" id="PF05913"/>
    </source>
</evidence>
<dbReference type="RefSeq" id="WP_159362932.1">
    <property type="nucleotide sequence ID" value="NZ_CP047394.1"/>
</dbReference>
<dbReference type="InterPro" id="IPR043797">
    <property type="entry name" value="MupG_N"/>
</dbReference>